<protein>
    <submittedName>
        <fullName evidence="1">Uncharacterized protein</fullName>
    </submittedName>
</protein>
<proteinExistence type="predicted"/>
<organism evidence="1 2">
    <name type="scientific">Paraglaciecola agarilytica NO2</name>
    <dbReference type="NCBI Taxonomy" id="1125747"/>
    <lineage>
        <taxon>Bacteria</taxon>
        <taxon>Pseudomonadati</taxon>
        <taxon>Pseudomonadota</taxon>
        <taxon>Gammaproteobacteria</taxon>
        <taxon>Alteromonadales</taxon>
        <taxon>Alteromonadaceae</taxon>
        <taxon>Paraglaciecola</taxon>
    </lineage>
</organism>
<evidence type="ECO:0000313" key="1">
    <source>
        <dbReference type="EMBL" id="GAC04462.1"/>
    </source>
</evidence>
<dbReference type="EMBL" id="BAEK01000027">
    <property type="protein sequence ID" value="GAC04462.1"/>
    <property type="molecule type" value="Genomic_DNA"/>
</dbReference>
<name>A0ABQ0I551_9ALTE</name>
<evidence type="ECO:0000313" key="2">
    <source>
        <dbReference type="Proteomes" id="UP000008372"/>
    </source>
</evidence>
<gene>
    <name evidence="1" type="ORF">GAGA_1606</name>
</gene>
<accession>A0ABQ0I551</accession>
<sequence length="56" mass="6405">MYTGQGSYDSRPIERFVDEIRDTVRQLYEEGQLIPDGTTLSSHGPVALKRLKHIDD</sequence>
<reference evidence="1 2" key="1">
    <citation type="journal article" date="2014" name="Environ. Microbiol.">
        <title>Comparative genomics of the marine bacterial genus Glaciecola reveals the high degree of genomic diversity and genomic characteristic for cold adaptation.</title>
        <authorList>
            <person name="Qin Q.L."/>
            <person name="Xie B.B."/>
            <person name="Yu Y."/>
            <person name="Shu Y.L."/>
            <person name="Rong J.C."/>
            <person name="Zhang Y.J."/>
            <person name="Zhao D.L."/>
            <person name="Chen X.L."/>
            <person name="Zhang X.Y."/>
            <person name="Chen B."/>
            <person name="Zhou B.C."/>
            <person name="Zhang Y.Z."/>
        </authorList>
    </citation>
    <scope>NUCLEOTIDE SEQUENCE [LARGE SCALE GENOMIC DNA]</scope>
    <source>
        <strain evidence="1 2">NO2</strain>
    </source>
</reference>
<dbReference type="Proteomes" id="UP000008372">
    <property type="component" value="Unassembled WGS sequence"/>
</dbReference>
<comment type="caution">
    <text evidence="1">The sequence shown here is derived from an EMBL/GenBank/DDBJ whole genome shotgun (WGS) entry which is preliminary data.</text>
</comment>
<keyword evidence="2" id="KW-1185">Reference proteome</keyword>